<comment type="cofactor">
    <cofactor evidence="2">
        <name>Mn(2+)</name>
        <dbReference type="ChEBI" id="CHEBI:29035"/>
    </cofactor>
</comment>
<feature type="active site" description="Proton donor" evidence="10 12">
    <location>
        <position position="174"/>
    </location>
</feature>
<gene>
    <name evidence="10" type="primary">rpe</name>
    <name evidence="15" type="ORF">CWD94_16535</name>
</gene>
<comment type="similarity">
    <text evidence="6 10 11">Belongs to the ribulose-phosphate 3-epimerase family.</text>
</comment>
<keyword evidence="13" id="KW-0464">Manganese</keyword>
<dbReference type="AlphaFoldDB" id="A0A2M9Q460"/>
<dbReference type="InterPro" id="IPR013785">
    <property type="entry name" value="Aldolase_TIM"/>
</dbReference>
<feature type="binding site" evidence="10">
    <location>
        <begin position="174"/>
        <end position="176"/>
    </location>
    <ligand>
        <name>substrate</name>
    </ligand>
</feature>
<evidence type="ECO:0000256" key="11">
    <source>
        <dbReference type="PIRNR" id="PIRNR001461"/>
    </source>
</evidence>
<dbReference type="FunFam" id="3.20.20.70:FF:000004">
    <property type="entry name" value="Ribulose-phosphate 3-epimerase"/>
    <property type="match status" value="1"/>
</dbReference>
<comment type="catalytic activity">
    <reaction evidence="1 10 11">
        <text>D-ribulose 5-phosphate = D-xylulose 5-phosphate</text>
        <dbReference type="Rhea" id="RHEA:13677"/>
        <dbReference type="ChEBI" id="CHEBI:57737"/>
        <dbReference type="ChEBI" id="CHEBI:58121"/>
        <dbReference type="EC" id="5.1.3.1"/>
    </reaction>
</comment>
<keyword evidence="8 10" id="KW-0479">Metal-binding</keyword>
<feature type="binding site" evidence="10 13">
    <location>
        <position position="32"/>
    </location>
    <ligand>
        <name>a divalent metal cation</name>
        <dbReference type="ChEBI" id="CHEBI:60240"/>
    </ligand>
</feature>
<name>A0A2M9Q460_9BACI</name>
<dbReference type="InterPro" id="IPR026019">
    <property type="entry name" value="Ribul_P_3_epim"/>
</dbReference>
<evidence type="ECO:0000256" key="9">
    <source>
        <dbReference type="ARBA" id="ARBA00023235"/>
    </source>
</evidence>
<comment type="cofactor">
    <cofactor evidence="3">
        <name>Co(2+)</name>
        <dbReference type="ChEBI" id="CHEBI:48828"/>
    </cofactor>
</comment>
<dbReference type="SUPFAM" id="SSF51366">
    <property type="entry name" value="Ribulose-phoshate binding barrel"/>
    <property type="match status" value="1"/>
</dbReference>
<feature type="binding site" evidence="10 14">
    <location>
        <position position="7"/>
    </location>
    <ligand>
        <name>substrate</name>
    </ligand>
</feature>
<feature type="binding site" evidence="14">
    <location>
        <position position="176"/>
    </location>
    <ligand>
        <name>substrate</name>
    </ligand>
</feature>
<keyword evidence="10 11" id="KW-0119">Carbohydrate metabolism</keyword>
<dbReference type="RefSeq" id="WP_100543977.1">
    <property type="nucleotide sequence ID" value="NZ_CP158849.1"/>
</dbReference>
<feature type="binding site" evidence="10 13">
    <location>
        <position position="65"/>
    </location>
    <ligand>
        <name>a divalent metal cation</name>
        <dbReference type="ChEBI" id="CHEBI:60240"/>
    </ligand>
</feature>
<evidence type="ECO:0000256" key="4">
    <source>
        <dbReference type="ARBA" id="ARBA00001947"/>
    </source>
</evidence>
<dbReference type="PANTHER" id="PTHR11749">
    <property type="entry name" value="RIBULOSE-5-PHOSPHATE-3-EPIMERASE"/>
    <property type="match status" value="1"/>
</dbReference>
<dbReference type="GO" id="GO:0006098">
    <property type="term" value="P:pentose-phosphate shunt"/>
    <property type="evidence" value="ECO:0007669"/>
    <property type="project" value="UniProtKB-UniRule"/>
</dbReference>
<feature type="active site" description="Proton acceptor" evidence="10 12">
    <location>
        <position position="34"/>
    </location>
</feature>
<dbReference type="STRING" id="582475.ACZ11_20560"/>
<keyword evidence="13" id="KW-0170">Cobalt</keyword>
<comment type="pathway">
    <text evidence="10">Carbohydrate degradation.</text>
</comment>
<keyword evidence="9 10" id="KW-0413">Isomerase</keyword>
<dbReference type="Gene3D" id="3.20.20.70">
    <property type="entry name" value="Aldolase class I"/>
    <property type="match status" value="1"/>
</dbReference>
<dbReference type="PIRSF" id="PIRSF001461">
    <property type="entry name" value="RPE"/>
    <property type="match status" value="1"/>
</dbReference>
<dbReference type="Proteomes" id="UP000232101">
    <property type="component" value="Unassembled WGS sequence"/>
</dbReference>
<dbReference type="PROSITE" id="PS01085">
    <property type="entry name" value="RIBUL_P_3_EPIMER_1"/>
    <property type="match status" value="1"/>
</dbReference>
<reference evidence="15 16" key="1">
    <citation type="submission" date="2017-11" db="EMBL/GenBank/DDBJ databases">
        <title>Bacterial isolate from king chilli rhizosphere.</title>
        <authorList>
            <person name="Takhelmayum P."/>
            <person name="Sarangthem I."/>
        </authorList>
    </citation>
    <scope>NUCLEOTIDE SEQUENCE [LARGE SCALE GENOMIC DNA]</scope>
    <source>
        <strain evidence="16">t26</strain>
    </source>
</reference>
<evidence type="ECO:0000256" key="14">
    <source>
        <dbReference type="PIRSR" id="PIRSR001461-3"/>
    </source>
</evidence>
<comment type="caution">
    <text evidence="15">The sequence shown here is derived from an EMBL/GenBank/DDBJ whole genome shotgun (WGS) entry which is preliminary data.</text>
</comment>
<comment type="cofactor">
    <cofactor evidence="10 13">
        <name>a divalent metal cation</name>
        <dbReference type="ChEBI" id="CHEBI:60240"/>
    </cofactor>
    <text evidence="10 13">Binds 1 divalent metal cation per subunit.</text>
</comment>
<evidence type="ECO:0000256" key="8">
    <source>
        <dbReference type="ARBA" id="ARBA00022723"/>
    </source>
</evidence>
<comment type="cofactor">
    <cofactor evidence="5">
        <name>Fe(2+)</name>
        <dbReference type="ChEBI" id="CHEBI:29033"/>
    </cofactor>
</comment>
<feature type="binding site" evidence="10 13">
    <location>
        <position position="174"/>
    </location>
    <ligand>
        <name>a divalent metal cation</name>
        <dbReference type="ChEBI" id="CHEBI:60240"/>
    </ligand>
</feature>
<dbReference type="InterPro" id="IPR000056">
    <property type="entry name" value="Ribul_P_3_epim-like"/>
</dbReference>
<dbReference type="GO" id="GO:0046872">
    <property type="term" value="F:metal ion binding"/>
    <property type="evidence" value="ECO:0007669"/>
    <property type="project" value="UniProtKB-UniRule"/>
</dbReference>
<dbReference type="GO" id="GO:0004750">
    <property type="term" value="F:D-ribulose-phosphate 3-epimerase activity"/>
    <property type="evidence" value="ECO:0007669"/>
    <property type="project" value="UniProtKB-UniRule"/>
</dbReference>
<comment type="cofactor">
    <cofactor evidence="4">
        <name>Zn(2+)</name>
        <dbReference type="ChEBI" id="CHEBI:29105"/>
    </cofactor>
</comment>
<evidence type="ECO:0000256" key="5">
    <source>
        <dbReference type="ARBA" id="ARBA00001954"/>
    </source>
</evidence>
<evidence type="ECO:0000256" key="3">
    <source>
        <dbReference type="ARBA" id="ARBA00001941"/>
    </source>
</evidence>
<evidence type="ECO:0000256" key="6">
    <source>
        <dbReference type="ARBA" id="ARBA00009541"/>
    </source>
</evidence>
<evidence type="ECO:0000313" key="15">
    <source>
        <dbReference type="EMBL" id="PJO42752.1"/>
    </source>
</evidence>
<dbReference type="Pfam" id="PF00834">
    <property type="entry name" value="Ribul_P_3_epim"/>
    <property type="match status" value="1"/>
</dbReference>
<comment type="function">
    <text evidence="10">Catalyzes the reversible epimerization of D-ribulose 5-phosphate to D-xylulose 5-phosphate.</text>
</comment>
<dbReference type="EC" id="5.1.3.1" evidence="7 10"/>
<feature type="binding site" evidence="10 14">
    <location>
        <position position="65"/>
    </location>
    <ligand>
        <name>substrate</name>
    </ligand>
</feature>
<accession>A0A2M9Q460</accession>
<organism evidence="15 16">
    <name type="scientific">Lysinibacillus xylanilyticus</name>
    <dbReference type="NCBI Taxonomy" id="582475"/>
    <lineage>
        <taxon>Bacteria</taxon>
        <taxon>Bacillati</taxon>
        <taxon>Bacillota</taxon>
        <taxon>Bacilli</taxon>
        <taxon>Bacillales</taxon>
        <taxon>Bacillaceae</taxon>
        <taxon>Lysinibacillus</taxon>
    </lineage>
</organism>
<dbReference type="NCBIfam" id="NF004076">
    <property type="entry name" value="PRK05581.1-4"/>
    <property type="match status" value="1"/>
</dbReference>
<dbReference type="GO" id="GO:0019323">
    <property type="term" value="P:pentose catabolic process"/>
    <property type="evidence" value="ECO:0007669"/>
    <property type="project" value="UniProtKB-UniRule"/>
</dbReference>
<feature type="binding site" evidence="10 14">
    <location>
        <begin position="141"/>
        <end position="144"/>
    </location>
    <ligand>
        <name>substrate</name>
    </ligand>
</feature>
<evidence type="ECO:0000256" key="1">
    <source>
        <dbReference type="ARBA" id="ARBA00001782"/>
    </source>
</evidence>
<feature type="binding site" evidence="10 14">
    <location>
        <begin position="196"/>
        <end position="197"/>
    </location>
    <ligand>
        <name>substrate</name>
    </ligand>
</feature>
<dbReference type="EMBL" id="PHQY01000647">
    <property type="protein sequence ID" value="PJO42752.1"/>
    <property type="molecule type" value="Genomic_DNA"/>
</dbReference>
<evidence type="ECO:0000256" key="13">
    <source>
        <dbReference type="PIRSR" id="PIRSR001461-2"/>
    </source>
</evidence>
<feature type="binding site" evidence="10 13">
    <location>
        <position position="34"/>
    </location>
    <ligand>
        <name>a divalent metal cation</name>
        <dbReference type="ChEBI" id="CHEBI:60240"/>
    </ligand>
</feature>
<evidence type="ECO:0000256" key="2">
    <source>
        <dbReference type="ARBA" id="ARBA00001936"/>
    </source>
</evidence>
<evidence type="ECO:0000313" key="16">
    <source>
        <dbReference type="Proteomes" id="UP000232101"/>
    </source>
</evidence>
<evidence type="ECO:0000256" key="10">
    <source>
        <dbReference type="HAMAP-Rule" id="MF_02227"/>
    </source>
</evidence>
<dbReference type="NCBIfam" id="TIGR01163">
    <property type="entry name" value="rpe"/>
    <property type="match status" value="1"/>
</dbReference>
<evidence type="ECO:0000256" key="12">
    <source>
        <dbReference type="PIRSR" id="PIRSR001461-1"/>
    </source>
</evidence>
<dbReference type="InterPro" id="IPR011060">
    <property type="entry name" value="RibuloseP-bd_barrel"/>
</dbReference>
<dbReference type="HAMAP" id="MF_02227">
    <property type="entry name" value="RPE"/>
    <property type="match status" value="1"/>
</dbReference>
<keyword evidence="13" id="KW-0862">Zinc</keyword>
<protein>
    <recommendedName>
        <fullName evidence="7 10">Ribulose-phosphate 3-epimerase</fullName>
        <ecNumber evidence="7 10">5.1.3.1</ecNumber>
    </recommendedName>
</protein>
<proteinExistence type="inferred from homology"/>
<dbReference type="CDD" id="cd00429">
    <property type="entry name" value="RPE"/>
    <property type="match status" value="1"/>
</dbReference>
<sequence>MIQIAPSILAANFAKLGEEVKEVEKAGAQLIHIDVMDGHFVPNISFGSIVLDAIRPLTDLPLDVHLMIENPDQYIEQFAKAGADYITVHVEACRHLHRTIQLIRSYGVKPGVVLNPHTPIESIQHVLEDIDMVLFMTVNPGFGGQKFIHSVVPKIEALATIIKERNLDIAIEIDGGINAETIIPCAKAGATIFVAGSAIYSKEDRSAALQEILAAGEAAIQE</sequence>
<evidence type="ECO:0000256" key="7">
    <source>
        <dbReference type="ARBA" id="ARBA00013188"/>
    </source>
</evidence>
<dbReference type="GO" id="GO:0005737">
    <property type="term" value="C:cytoplasm"/>
    <property type="evidence" value="ECO:0007669"/>
    <property type="project" value="UniProtKB-ARBA"/>
</dbReference>